<dbReference type="OrthoDB" id="5540893at2"/>
<evidence type="ECO:0000313" key="1">
    <source>
        <dbReference type="EMBL" id="SAL87398.1"/>
    </source>
</evidence>
<proteinExistence type="predicted"/>
<dbReference type="RefSeq" id="WP_061152194.1">
    <property type="nucleotide sequence ID" value="NZ_FCOM02000090.1"/>
</dbReference>
<reference evidence="1" key="1">
    <citation type="submission" date="2016-01" db="EMBL/GenBank/DDBJ databases">
        <authorList>
            <person name="Peeters C."/>
        </authorList>
    </citation>
    <scope>NUCLEOTIDE SEQUENCE [LARGE SCALE GENOMIC DNA]</scope>
    <source>
        <strain evidence="1">LMG 29317</strain>
    </source>
</reference>
<dbReference type="Proteomes" id="UP000055019">
    <property type="component" value="Unassembled WGS sequence"/>
</dbReference>
<evidence type="ECO:0000313" key="2">
    <source>
        <dbReference type="Proteomes" id="UP000055019"/>
    </source>
</evidence>
<gene>
    <name evidence="1" type="ORF">AWB74_08099</name>
</gene>
<dbReference type="EMBL" id="FCOM02000090">
    <property type="protein sequence ID" value="SAL87398.1"/>
    <property type="molecule type" value="Genomic_DNA"/>
</dbReference>
<dbReference type="AlphaFoldDB" id="A0A158L1W9"/>
<protein>
    <submittedName>
        <fullName evidence="1">Uncharacterized protein</fullName>
    </submittedName>
</protein>
<sequence length="198" mass="21227">MSLLNYIRAGALGLTFSILSGCAHNITISGDSSELTKTAKPQQIDKVVGLVITDEQRARDVTTPGGGGDKVTYKPYRDLEFPIYLELSRTFKEVVKLNAAPDEATARSKGINYIIAPQITTDSSSPSIMTWPPTDFSVTLVCTVTDPTGKLVAEPEVRGNGHAEFDEFKHNLGLAAQRAAVDAVKKLPAAIQSVSAIH</sequence>
<organism evidence="1 2">
    <name type="scientific">Caballeronia arvi</name>
    <dbReference type="NCBI Taxonomy" id="1777135"/>
    <lineage>
        <taxon>Bacteria</taxon>
        <taxon>Pseudomonadati</taxon>
        <taxon>Pseudomonadota</taxon>
        <taxon>Betaproteobacteria</taxon>
        <taxon>Burkholderiales</taxon>
        <taxon>Burkholderiaceae</taxon>
        <taxon>Caballeronia</taxon>
    </lineage>
</organism>
<comment type="caution">
    <text evidence="1">The sequence shown here is derived from an EMBL/GenBank/DDBJ whole genome shotgun (WGS) entry which is preliminary data.</text>
</comment>
<keyword evidence="2" id="KW-1185">Reference proteome</keyword>
<name>A0A158L1W9_9BURK</name>
<accession>A0A158L1W9</accession>